<evidence type="ECO:0000313" key="2">
    <source>
        <dbReference type="EMBL" id="OBT91597.2"/>
    </source>
</evidence>
<dbReference type="RefSeq" id="XP_018125330.2">
    <property type="nucleotide sequence ID" value="XM_018279783.2"/>
</dbReference>
<dbReference type="GeneID" id="28843770"/>
<feature type="compositionally biased region" description="Polar residues" evidence="1">
    <location>
        <begin position="164"/>
        <end position="192"/>
    </location>
</feature>
<feature type="compositionally biased region" description="Polar residues" evidence="1">
    <location>
        <begin position="745"/>
        <end position="754"/>
    </location>
</feature>
<gene>
    <name evidence="2" type="ORF">VE01_10384</name>
</gene>
<reference evidence="3" key="2">
    <citation type="journal article" date="2018" name="Nat. Commun.">
        <title>Extreme sensitivity to ultraviolet light in the fungal pathogen causing white-nose syndrome of bats.</title>
        <authorList>
            <person name="Palmer J.M."/>
            <person name="Drees K.P."/>
            <person name="Foster J.T."/>
            <person name="Lindner D.L."/>
        </authorList>
    </citation>
    <scope>NUCLEOTIDE SEQUENCE [LARGE SCALE GENOMIC DNA]</scope>
    <source>
        <strain evidence="3">UAMH 10579</strain>
    </source>
</reference>
<evidence type="ECO:0000256" key="1">
    <source>
        <dbReference type="SAM" id="MobiDB-lite"/>
    </source>
</evidence>
<proteinExistence type="predicted"/>
<sequence>MLLYGTCSLFLSCHTKISILRKSVTQHYHFYLLQSFFKYFYRGRGLDPVSWPVMVFTDEYECPDTAFVKKQDYKRPLFTSSPIGNPRRLAPKLPEPISAEDLDVVHALRRDADNCPCIDDWAEDSMFERDPSNKPTFPADNSDIDDFLREYRESKESVSKSVENLNNTSGHSSSTAGPSAAPNNSNGFATSNKHIGTMQEDFRAFATLENTVMNRPVQNGANIRGPMVYGYPQRGYFTVTPDKAKKRVSKPKVLHSPSVYPKSQIAATPTKANLQVHLGAPELSPLDGKQAHHHKMGKSNPVSRKWATEAKATPSIPTGEPSSRPSNADIEGVSSTDSDTTSKTSSKSRENSGSSDSTVSDTPKGPPPAPEDPPAPTSGGYGTRSKSAVTDRAANGKNSTSGVAAKRSAYRERYMSRSKSCPCENSNNPKGYRTRGRYLGFLVASNNTSGVKASLDGLEVRNGVLCQNGVPLAIMDGVIGFSADNAPLAPYHLPPLCGAATNSGSMYGSTTHNGPAMQNGSIQTYGPPMQNGPLPQSSAAVQNGPMPMPQNTPPTHGYQTHAGLVPPFVASMQSGPVPATSKKIPLMRNDHMPPYATPMKNSAVPLNSYLMPNGPMPLNIYPMLNSPMPPYILPIQNGPVPQYGHPIQNGQVPAYPPMPNAPMPPYGHPMQNGAMPGNNAPMQNGHMPAYGAPVGDRIMPVYDPPMQNPLRTSNGGNFVNVANAYISIAGSGFPDHVFNVQAPNGQSLNVQAPNGQAPDVQAPDAQAPDVQAPDAQAPDTQAPDAQAPNVQAPNETAPPRMPAPSGQVLNVSVFSMQASNGDDNNGGLGIGPRRQT</sequence>
<feature type="compositionally biased region" description="Low complexity" evidence="1">
    <location>
        <begin position="756"/>
        <end position="788"/>
    </location>
</feature>
<feature type="region of interest" description="Disordered" evidence="1">
    <location>
        <begin position="155"/>
        <end position="192"/>
    </location>
</feature>
<dbReference type="Proteomes" id="UP000091956">
    <property type="component" value="Unassembled WGS sequence"/>
</dbReference>
<feature type="region of interest" description="Disordered" evidence="1">
    <location>
        <begin position="247"/>
        <end position="266"/>
    </location>
</feature>
<feature type="compositionally biased region" description="Polar residues" evidence="1">
    <location>
        <begin position="807"/>
        <end position="819"/>
    </location>
</feature>
<feature type="region of interest" description="Disordered" evidence="1">
    <location>
        <begin position="282"/>
        <end position="408"/>
    </location>
</feature>
<accession>A0A1B8G6Z4</accession>
<organism evidence="2 3">
    <name type="scientific">Pseudogymnoascus verrucosus</name>
    <dbReference type="NCBI Taxonomy" id="342668"/>
    <lineage>
        <taxon>Eukaryota</taxon>
        <taxon>Fungi</taxon>
        <taxon>Dikarya</taxon>
        <taxon>Ascomycota</taxon>
        <taxon>Pezizomycotina</taxon>
        <taxon>Leotiomycetes</taxon>
        <taxon>Thelebolales</taxon>
        <taxon>Thelebolaceae</taxon>
        <taxon>Pseudogymnoascus</taxon>
    </lineage>
</organism>
<feature type="compositionally biased region" description="Pro residues" evidence="1">
    <location>
        <begin position="364"/>
        <end position="376"/>
    </location>
</feature>
<reference evidence="2 3" key="1">
    <citation type="submission" date="2016-03" db="EMBL/GenBank/DDBJ databases">
        <title>Comparative genomics of Pseudogymnoascus destructans, the fungus causing white-nose syndrome of bats.</title>
        <authorList>
            <person name="Palmer J.M."/>
            <person name="Drees K.P."/>
            <person name="Foster J.T."/>
            <person name="Lindner D.L."/>
        </authorList>
    </citation>
    <scope>NUCLEOTIDE SEQUENCE [LARGE SCALE GENOMIC DNA]</scope>
    <source>
        <strain evidence="2 3">UAMH 10579</strain>
    </source>
</reference>
<dbReference type="EMBL" id="KV460285">
    <property type="protein sequence ID" value="OBT91597.2"/>
    <property type="molecule type" value="Genomic_DNA"/>
</dbReference>
<evidence type="ECO:0000313" key="3">
    <source>
        <dbReference type="Proteomes" id="UP000091956"/>
    </source>
</evidence>
<feature type="compositionally biased region" description="Low complexity" evidence="1">
    <location>
        <begin position="334"/>
        <end position="357"/>
    </location>
</feature>
<protein>
    <submittedName>
        <fullName evidence="2">Uncharacterized protein</fullName>
    </submittedName>
</protein>
<name>A0A1B8G6Z4_9PEZI</name>
<dbReference type="AlphaFoldDB" id="A0A1B8G6Z4"/>
<keyword evidence="3" id="KW-1185">Reference proteome</keyword>
<feature type="region of interest" description="Disordered" evidence="1">
    <location>
        <begin position="745"/>
        <end position="836"/>
    </location>
</feature>